<gene>
    <name evidence="4" type="ORF">ILEXP_LOCUS43386</name>
</gene>
<dbReference type="EMBL" id="CAUOFW020006181">
    <property type="protein sequence ID" value="CAK9173650.1"/>
    <property type="molecule type" value="Genomic_DNA"/>
</dbReference>
<comment type="caution">
    <text evidence="4">The sequence shown here is derived from an EMBL/GenBank/DDBJ whole genome shotgun (WGS) entry which is preliminary data.</text>
</comment>
<keyword evidence="5" id="KW-1185">Reference proteome</keyword>
<dbReference type="InterPro" id="IPR021410">
    <property type="entry name" value="FAF"/>
</dbReference>
<dbReference type="Proteomes" id="UP001642360">
    <property type="component" value="Unassembled WGS sequence"/>
</dbReference>
<proteinExistence type="inferred from homology"/>
<feature type="domain" description="FAF" evidence="3">
    <location>
        <begin position="162"/>
        <end position="214"/>
    </location>
</feature>
<dbReference type="InterPro" id="IPR046431">
    <property type="entry name" value="FAF_dom"/>
</dbReference>
<evidence type="ECO:0000256" key="1">
    <source>
        <dbReference type="ARBA" id="ARBA00008690"/>
    </source>
</evidence>
<evidence type="ECO:0000313" key="4">
    <source>
        <dbReference type="EMBL" id="CAK9173650.1"/>
    </source>
</evidence>
<feature type="region of interest" description="Disordered" evidence="2">
    <location>
        <begin position="229"/>
        <end position="293"/>
    </location>
</feature>
<feature type="compositionally biased region" description="Polar residues" evidence="2">
    <location>
        <begin position="150"/>
        <end position="177"/>
    </location>
</feature>
<protein>
    <recommendedName>
        <fullName evidence="3">FAF domain-containing protein</fullName>
    </recommendedName>
</protein>
<reference evidence="4 5" key="1">
    <citation type="submission" date="2024-02" db="EMBL/GenBank/DDBJ databases">
        <authorList>
            <person name="Vignale AGUSTIN F."/>
            <person name="Sosa J E."/>
            <person name="Modenutti C."/>
        </authorList>
    </citation>
    <scope>NUCLEOTIDE SEQUENCE [LARGE SCALE GENOMIC DNA]</scope>
</reference>
<evidence type="ECO:0000256" key="2">
    <source>
        <dbReference type="SAM" id="MobiDB-lite"/>
    </source>
</evidence>
<dbReference type="Pfam" id="PF11250">
    <property type="entry name" value="FAF"/>
    <property type="match status" value="1"/>
</dbReference>
<dbReference type="PANTHER" id="PTHR33155">
    <property type="entry name" value="FANTASTIC FOUR-LIKE PROTEIN (DUF3049)"/>
    <property type="match status" value="1"/>
</dbReference>
<comment type="similarity">
    <text evidence="1">Belongs to the fantastic four family.</text>
</comment>
<organism evidence="4 5">
    <name type="scientific">Ilex paraguariensis</name>
    <name type="common">yerba mate</name>
    <dbReference type="NCBI Taxonomy" id="185542"/>
    <lineage>
        <taxon>Eukaryota</taxon>
        <taxon>Viridiplantae</taxon>
        <taxon>Streptophyta</taxon>
        <taxon>Embryophyta</taxon>
        <taxon>Tracheophyta</taxon>
        <taxon>Spermatophyta</taxon>
        <taxon>Magnoliopsida</taxon>
        <taxon>eudicotyledons</taxon>
        <taxon>Gunneridae</taxon>
        <taxon>Pentapetalae</taxon>
        <taxon>asterids</taxon>
        <taxon>campanulids</taxon>
        <taxon>Aquifoliales</taxon>
        <taxon>Aquifoliaceae</taxon>
        <taxon>Ilex</taxon>
    </lineage>
</organism>
<sequence length="331" mass="37509">MSTIVCQGVQPCLDTQVLEKTMLRLTLAAPKSIDFSREKCHFEDIMTTKAITLGTDTHNSSNLDLGGWSFLQSLSNLSPKEEKPKESSYVHPLVKRSSSPRLSEKSLEICTENLGSETGTDTIESTIFSSFSSDSVTETSLPKEEKKLTKQQMGSRKVNSYNFPPPLTSRSGSNSLQFRPHREGGRLIIKAIESPSTHTYFQAERSNGRLRLSFLKDHASNFDLNVTTIEENESISEEDDIDRVENDTEDEEKEEEENDEEEKYELEDDEEEEDDDEEESDVYLRKDMEGNSLDVEVEMGMEKFQRPSRCKEGGRGNKGLCNWEALWVATS</sequence>
<accession>A0ABC8TWT7</accession>
<feature type="compositionally biased region" description="Acidic residues" evidence="2">
    <location>
        <begin position="230"/>
        <end position="281"/>
    </location>
</feature>
<name>A0ABC8TWT7_9AQUA</name>
<dbReference type="PANTHER" id="PTHR33155:SF4">
    <property type="entry name" value="PROTEIN FANTASTIC FOUR 3"/>
    <property type="match status" value="1"/>
</dbReference>
<feature type="region of interest" description="Disordered" evidence="2">
    <location>
        <begin position="138"/>
        <end position="178"/>
    </location>
</feature>
<evidence type="ECO:0000259" key="3">
    <source>
        <dbReference type="Pfam" id="PF11250"/>
    </source>
</evidence>
<dbReference type="AlphaFoldDB" id="A0ABC8TWT7"/>
<evidence type="ECO:0000313" key="5">
    <source>
        <dbReference type="Proteomes" id="UP001642360"/>
    </source>
</evidence>